<dbReference type="PANTHER" id="PTHR13847:SF129">
    <property type="entry name" value="FAD DEPENDENT OXIDOREDUCTASE"/>
    <property type="match status" value="1"/>
</dbReference>
<dbReference type="Gene3D" id="3.50.50.60">
    <property type="entry name" value="FAD/NAD(P)-binding domain"/>
    <property type="match status" value="1"/>
</dbReference>
<dbReference type="GO" id="GO:0005737">
    <property type="term" value="C:cytoplasm"/>
    <property type="evidence" value="ECO:0007669"/>
    <property type="project" value="TreeGrafter"/>
</dbReference>
<evidence type="ECO:0000313" key="5">
    <source>
        <dbReference type="EMBL" id="KAK3309139.1"/>
    </source>
</evidence>
<dbReference type="PANTHER" id="PTHR13847">
    <property type="entry name" value="SARCOSINE DEHYDROGENASE-RELATED"/>
    <property type="match status" value="1"/>
</dbReference>
<reference evidence="5" key="1">
    <citation type="journal article" date="2023" name="Mol. Phylogenet. Evol.">
        <title>Genome-scale phylogeny and comparative genomics of the fungal order Sordariales.</title>
        <authorList>
            <person name="Hensen N."/>
            <person name="Bonometti L."/>
            <person name="Westerberg I."/>
            <person name="Brannstrom I.O."/>
            <person name="Guillou S."/>
            <person name="Cros-Aarteil S."/>
            <person name="Calhoun S."/>
            <person name="Haridas S."/>
            <person name="Kuo A."/>
            <person name="Mondo S."/>
            <person name="Pangilinan J."/>
            <person name="Riley R."/>
            <person name="LaButti K."/>
            <person name="Andreopoulos B."/>
            <person name="Lipzen A."/>
            <person name="Chen C."/>
            <person name="Yan M."/>
            <person name="Daum C."/>
            <person name="Ng V."/>
            <person name="Clum A."/>
            <person name="Steindorff A."/>
            <person name="Ohm R.A."/>
            <person name="Martin F."/>
            <person name="Silar P."/>
            <person name="Natvig D.O."/>
            <person name="Lalanne C."/>
            <person name="Gautier V."/>
            <person name="Ament-Velasquez S.L."/>
            <person name="Kruys A."/>
            <person name="Hutchinson M.I."/>
            <person name="Powell A.J."/>
            <person name="Barry K."/>
            <person name="Miller A.N."/>
            <person name="Grigoriev I.V."/>
            <person name="Debuchy R."/>
            <person name="Gladieux P."/>
            <person name="Hiltunen Thoren M."/>
            <person name="Johannesson H."/>
        </authorList>
    </citation>
    <scope>NUCLEOTIDE SEQUENCE</scope>
    <source>
        <strain evidence="5">CBS 333.67</strain>
    </source>
</reference>
<dbReference type="Gene3D" id="3.30.9.10">
    <property type="entry name" value="D-Amino Acid Oxidase, subunit A, domain 2"/>
    <property type="match status" value="1"/>
</dbReference>
<dbReference type="GO" id="GO:0016491">
    <property type="term" value="F:oxidoreductase activity"/>
    <property type="evidence" value="ECO:0007669"/>
    <property type="project" value="UniProtKB-KW"/>
</dbReference>
<organism evidence="5 6">
    <name type="scientific">Chaetomium strumarium</name>
    <dbReference type="NCBI Taxonomy" id="1170767"/>
    <lineage>
        <taxon>Eukaryota</taxon>
        <taxon>Fungi</taxon>
        <taxon>Dikarya</taxon>
        <taxon>Ascomycota</taxon>
        <taxon>Pezizomycotina</taxon>
        <taxon>Sordariomycetes</taxon>
        <taxon>Sordariomycetidae</taxon>
        <taxon>Sordariales</taxon>
        <taxon>Chaetomiaceae</taxon>
        <taxon>Chaetomium</taxon>
    </lineage>
</organism>
<keyword evidence="6" id="KW-1185">Reference proteome</keyword>
<feature type="region of interest" description="Disordered" evidence="3">
    <location>
        <begin position="81"/>
        <end position="100"/>
    </location>
</feature>
<keyword evidence="2" id="KW-0560">Oxidoreductase</keyword>
<feature type="domain" description="FAD dependent oxidoreductase" evidence="4">
    <location>
        <begin position="58"/>
        <end position="495"/>
    </location>
</feature>
<dbReference type="AlphaFoldDB" id="A0AAJ0M526"/>
<comment type="caution">
    <text evidence="5">The sequence shown here is derived from an EMBL/GenBank/DDBJ whole genome shotgun (WGS) entry which is preliminary data.</text>
</comment>
<accession>A0AAJ0M526</accession>
<evidence type="ECO:0000256" key="3">
    <source>
        <dbReference type="SAM" id="MobiDB-lite"/>
    </source>
</evidence>
<keyword evidence="2" id="KW-0274">FAD</keyword>
<feature type="region of interest" description="Disordered" evidence="3">
    <location>
        <begin position="1"/>
        <end position="34"/>
    </location>
</feature>
<dbReference type="GeneID" id="87889103"/>
<dbReference type="PRINTS" id="PR00757">
    <property type="entry name" value="AMINEOXDASEF"/>
</dbReference>
<dbReference type="Proteomes" id="UP001273166">
    <property type="component" value="Unassembled WGS sequence"/>
</dbReference>
<dbReference type="InterPro" id="IPR006076">
    <property type="entry name" value="FAD-dep_OxRdtase"/>
</dbReference>
<dbReference type="RefSeq" id="XP_062724919.1">
    <property type="nucleotide sequence ID" value="XM_062870274.1"/>
</dbReference>
<dbReference type="Pfam" id="PF01266">
    <property type="entry name" value="DAO"/>
    <property type="match status" value="1"/>
</dbReference>
<evidence type="ECO:0000256" key="1">
    <source>
        <dbReference type="ARBA" id="ARBA00001974"/>
    </source>
</evidence>
<gene>
    <name evidence="5" type="ORF">B0T15DRAFT_551547</name>
</gene>
<dbReference type="EMBL" id="JAUDZG010000002">
    <property type="protein sequence ID" value="KAK3309139.1"/>
    <property type="molecule type" value="Genomic_DNA"/>
</dbReference>
<keyword evidence="2" id="KW-0285">Flavoprotein</keyword>
<dbReference type="InterPro" id="IPR036188">
    <property type="entry name" value="FAD/NAD-bd_sf"/>
</dbReference>
<comment type="cofactor">
    <cofactor evidence="1 2">
        <name>FAD</name>
        <dbReference type="ChEBI" id="CHEBI:57692"/>
    </cofactor>
</comment>
<dbReference type="InterPro" id="IPR001613">
    <property type="entry name" value="Flavin_amine_oxidase"/>
</dbReference>
<evidence type="ECO:0000259" key="4">
    <source>
        <dbReference type="Pfam" id="PF01266"/>
    </source>
</evidence>
<sequence length="558" mass="59524">MTIRKVTDTEEGAYTEGTVTLPPAGLPSRKPTQSYWLREPSPVLLGHRTTDALPETADVVVVGSGITGAFAAKFLKEGFPVVPGPGQGEEEEEDGDEKRLGQERTVVMLEAREACSGATGRNGGHCQPLVYGSVPEVAAFELEVFEFMERFVREEGVDCDWVSLTGVHAFLSENMFELAAAEAEQLQQSHPELAAQLEVVRASESSSAVTDQNDTLASLRVPSAKGAIIQKKAASLWPYKLVACILERLISKFPAPGFNLQTNTPVTSICRHESGTGWTLHTPRGNIIARQVLLATNGYTSHLLPAFSDLIVPVRGQIGALLPPRADDRGADAVEESSQPPAKLAHSYVFAADPEPGSDTPAPRDDYLAQRPLPAGELIYGGGKRFARSLGVGEWRDDEVEEDVAAYLRSNLSPPLDLKPESDVEKRGPELPGGCGLEASFEWTGVMGYSRDHHAWVGPVPESLGGGGPGGGLWICAGYTGHGMPAAALSAREVVRQMMGGRVAAEEKAGARLPQEFVLNEERVARARGLPHLTQGWEATNLASLITGAGLLASGKGM</sequence>
<comment type="similarity">
    <text evidence="2">Belongs to the flavin monoamine oxidase family.</text>
</comment>
<name>A0AAJ0M526_9PEZI</name>
<dbReference type="SUPFAM" id="SSF51905">
    <property type="entry name" value="FAD/NAD(P)-binding domain"/>
    <property type="match status" value="1"/>
</dbReference>
<reference evidence="5" key="2">
    <citation type="submission" date="2023-06" db="EMBL/GenBank/DDBJ databases">
        <authorList>
            <consortium name="Lawrence Berkeley National Laboratory"/>
            <person name="Mondo S.J."/>
            <person name="Hensen N."/>
            <person name="Bonometti L."/>
            <person name="Westerberg I."/>
            <person name="Brannstrom I.O."/>
            <person name="Guillou S."/>
            <person name="Cros-Aarteil S."/>
            <person name="Calhoun S."/>
            <person name="Haridas S."/>
            <person name="Kuo A."/>
            <person name="Pangilinan J."/>
            <person name="Riley R."/>
            <person name="Labutti K."/>
            <person name="Andreopoulos B."/>
            <person name="Lipzen A."/>
            <person name="Chen C."/>
            <person name="Yanf M."/>
            <person name="Daum C."/>
            <person name="Ng V."/>
            <person name="Clum A."/>
            <person name="Steindorff A."/>
            <person name="Ohm R."/>
            <person name="Martin F."/>
            <person name="Silar P."/>
            <person name="Natvig D."/>
            <person name="Lalanne C."/>
            <person name="Gautier V."/>
            <person name="Ament-Velasquez S.L."/>
            <person name="Kruys A."/>
            <person name="Hutchinson M.I."/>
            <person name="Powell A.J."/>
            <person name="Barry K."/>
            <person name="Miller A.N."/>
            <person name="Grigoriev I.V."/>
            <person name="Debuchy R."/>
            <person name="Gladieux P."/>
            <person name="Thoren M.H."/>
            <person name="Johannesson H."/>
        </authorList>
    </citation>
    <scope>NUCLEOTIDE SEQUENCE</scope>
    <source>
        <strain evidence="5">CBS 333.67</strain>
    </source>
</reference>
<proteinExistence type="inferred from homology"/>
<evidence type="ECO:0000256" key="2">
    <source>
        <dbReference type="RuleBase" id="RU362067"/>
    </source>
</evidence>
<dbReference type="EC" id="1.4.3.-" evidence="2"/>
<protein>
    <recommendedName>
        <fullName evidence="2">Amine oxidase</fullName>
        <ecNumber evidence="2">1.4.3.-</ecNumber>
    </recommendedName>
</protein>
<evidence type="ECO:0000313" key="6">
    <source>
        <dbReference type="Proteomes" id="UP001273166"/>
    </source>
</evidence>